<keyword evidence="1" id="KW-0732">Signal</keyword>
<dbReference type="PANTHER" id="PTHR42941">
    <property type="entry name" value="SLL1037 PROTEIN"/>
    <property type="match status" value="1"/>
</dbReference>
<dbReference type="Proteomes" id="UP000231644">
    <property type="component" value="Unassembled WGS sequence"/>
</dbReference>
<evidence type="ECO:0000256" key="1">
    <source>
        <dbReference type="SAM" id="SignalP"/>
    </source>
</evidence>
<feature type="signal peptide" evidence="1">
    <location>
        <begin position="1"/>
        <end position="27"/>
    </location>
</feature>
<feature type="chain" id="PRO_5014130078" evidence="1">
    <location>
        <begin position="28"/>
        <end position="393"/>
    </location>
</feature>
<name>A0A1I1Q8F5_9RHOB</name>
<sequence length="393" mass="42135">MHFKGGDTLRTFTLSLVAGLMSTAAMASDYALPRTVTWTTYSTGSSGYNQAVAIGAALQADSDVNLRILPGNNDLSRLEPVRQGKVQFAANGVGTYIAQEGMLEFMDQSWGPQKVRVVLNNIGSGAGMALGVTKSACEKAGKPDCEGFQISDLKGMRVPEIKGGPSLNLNVEAFLAYGGLTWADVEVVEFGGFGASWKGMVEGSVDAAFAITSAGNAYEAESSPNGLYWPPIDPADAEGMDRLKAVAPYFVAIKATQGAAMPDEGQALTAYPYPILMAYDTQDADLVYNMTKAMADLYDAYKDGAPGAIGWALENQVYDWVVPFHEGSVRYLTEAGLWSDEAQKHNDSLLHRQDVLAKAWAELTEAKPEGDWKEAWAAKRREALTAEGLPAPF</sequence>
<dbReference type="SUPFAM" id="SSF53850">
    <property type="entry name" value="Periplasmic binding protein-like II"/>
    <property type="match status" value="1"/>
</dbReference>
<dbReference type="InterPro" id="IPR011852">
    <property type="entry name" value="TRAP_TAXI"/>
</dbReference>
<dbReference type="Pfam" id="PF16868">
    <property type="entry name" value="NMT1_3"/>
    <property type="match status" value="1"/>
</dbReference>
<dbReference type="OrthoDB" id="9776669at2"/>
<accession>A0A1I1Q8F5</accession>
<keyword evidence="2" id="KW-0675">Receptor</keyword>
<dbReference type="Gene3D" id="3.40.190.10">
    <property type="entry name" value="Periplasmic binding protein-like II"/>
    <property type="match status" value="2"/>
</dbReference>
<dbReference type="NCBIfam" id="TIGR02122">
    <property type="entry name" value="TRAP_TAXI"/>
    <property type="match status" value="1"/>
</dbReference>
<dbReference type="EMBL" id="FOLX01000003">
    <property type="protein sequence ID" value="SFD18355.1"/>
    <property type="molecule type" value="Genomic_DNA"/>
</dbReference>
<dbReference type="STRING" id="517719.SAMN05421762_3522"/>
<evidence type="ECO:0000313" key="3">
    <source>
        <dbReference type="Proteomes" id="UP000231644"/>
    </source>
</evidence>
<dbReference type="AlphaFoldDB" id="A0A1I1Q8F5"/>
<reference evidence="2 3" key="1">
    <citation type="submission" date="2016-10" db="EMBL/GenBank/DDBJ databases">
        <authorList>
            <person name="de Groot N.N."/>
        </authorList>
    </citation>
    <scope>NUCLEOTIDE SEQUENCE [LARGE SCALE GENOMIC DNA]</scope>
    <source>
        <strain evidence="2 3">DSM 29619</strain>
    </source>
</reference>
<organism evidence="2 3">
    <name type="scientific">Pseudooceanicola nitratireducens</name>
    <dbReference type="NCBI Taxonomy" id="517719"/>
    <lineage>
        <taxon>Bacteria</taxon>
        <taxon>Pseudomonadati</taxon>
        <taxon>Pseudomonadota</taxon>
        <taxon>Alphaproteobacteria</taxon>
        <taxon>Rhodobacterales</taxon>
        <taxon>Paracoccaceae</taxon>
        <taxon>Pseudooceanicola</taxon>
    </lineage>
</organism>
<proteinExistence type="predicted"/>
<dbReference type="PANTHER" id="PTHR42941:SF1">
    <property type="entry name" value="SLL1037 PROTEIN"/>
    <property type="match status" value="1"/>
</dbReference>
<gene>
    <name evidence="2" type="ORF">SAMN05421762_3522</name>
</gene>
<evidence type="ECO:0000313" key="2">
    <source>
        <dbReference type="EMBL" id="SFD18355.1"/>
    </source>
</evidence>
<protein>
    <submittedName>
        <fullName evidence="2">TRAP transporter solute receptor, TAXI family</fullName>
    </submittedName>
</protein>
<keyword evidence="3" id="KW-1185">Reference proteome</keyword>